<protein>
    <recommendedName>
        <fullName evidence="1">Protein ENHANCED DISEASE RESISTANCE 2 C-terminal domain-containing protein</fullName>
    </recommendedName>
</protein>
<dbReference type="InterPro" id="IPR009769">
    <property type="entry name" value="EDR2_C"/>
</dbReference>
<accession>A0A7S0GLI7</accession>
<organism evidence="2">
    <name type="scientific">Proboscia inermis</name>
    <dbReference type="NCBI Taxonomy" id="420281"/>
    <lineage>
        <taxon>Eukaryota</taxon>
        <taxon>Sar</taxon>
        <taxon>Stramenopiles</taxon>
        <taxon>Ochrophyta</taxon>
        <taxon>Bacillariophyta</taxon>
        <taxon>Coscinodiscophyceae</taxon>
        <taxon>Rhizosoleniophycidae</taxon>
        <taxon>Rhizosoleniales</taxon>
        <taxon>Rhizosoleniaceae</taxon>
        <taxon>Proboscia</taxon>
    </lineage>
</organism>
<dbReference type="AlphaFoldDB" id="A0A7S0GLI7"/>
<feature type="domain" description="Protein ENHANCED DISEASE RESISTANCE 2 C-terminal" evidence="1">
    <location>
        <begin position="12"/>
        <end position="126"/>
    </location>
</feature>
<dbReference type="EMBL" id="HBEL01044814">
    <property type="protein sequence ID" value="CAD8424708.1"/>
    <property type="molecule type" value="Transcribed_RNA"/>
</dbReference>
<name>A0A7S0GLI7_9STRA</name>
<evidence type="ECO:0000313" key="2">
    <source>
        <dbReference type="EMBL" id="CAD8424708.1"/>
    </source>
</evidence>
<sequence length="145" mass="16406">MSTIDGTDGSSFSRLANKFFFGESDEFRDNTFKLIPQIVEGNFMVRRAVGSTPAIMGNKLKQYYFRGERYFELLLDITSSSVATSVVRLSLGYAATLVVDMAFLLEGKDENVLPESVMGCCRLKNVVFTKKLRFTVPWNEDEDQE</sequence>
<dbReference type="Pfam" id="PF07059">
    <property type="entry name" value="EDR2_C"/>
    <property type="match status" value="1"/>
</dbReference>
<dbReference type="PANTHER" id="PTHR12136">
    <property type="entry name" value="ENHANCED DISEASE RESISTANCE-RELATED"/>
    <property type="match status" value="1"/>
</dbReference>
<reference evidence="2" key="1">
    <citation type="submission" date="2021-01" db="EMBL/GenBank/DDBJ databases">
        <authorList>
            <person name="Corre E."/>
            <person name="Pelletier E."/>
            <person name="Niang G."/>
            <person name="Scheremetjew M."/>
            <person name="Finn R."/>
            <person name="Kale V."/>
            <person name="Holt S."/>
            <person name="Cochrane G."/>
            <person name="Meng A."/>
            <person name="Brown T."/>
            <person name="Cohen L."/>
        </authorList>
    </citation>
    <scope>NUCLEOTIDE SEQUENCE</scope>
    <source>
        <strain evidence="2">CCAP1064/1</strain>
    </source>
</reference>
<gene>
    <name evidence="2" type="ORF">PINE0816_LOCUS20868</name>
</gene>
<evidence type="ECO:0000259" key="1">
    <source>
        <dbReference type="Pfam" id="PF07059"/>
    </source>
</evidence>
<dbReference type="InterPro" id="IPR045096">
    <property type="entry name" value="EDR2-like"/>
</dbReference>
<proteinExistence type="predicted"/>
<dbReference type="PANTHER" id="PTHR12136:SF41">
    <property type="entry name" value="PLECKSTRIN HOMOLOGY (PH) AND LIPID-BINDING START DOMAINS-CONTAINING PROTEIN"/>
    <property type="match status" value="1"/>
</dbReference>